<comment type="caution">
    <text evidence="7">The sequence shown here is derived from an EMBL/GenBank/DDBJ whole genome shotgun (WGS) entry which is preliminary data.</text>
</comment>
<name>A0ABP6Y953_9ACTN</name>
<evidence type="ECO:0000313" key="7">
    <source>
        <dbReference type="EMBL" id="GAA3579460.1"/>
    </source>
</evidence>
<gene>
    <name evidence="3" type="primary">rimP</name>
    <name evidence="7" type="ORF">GCM10022197_41170</name>
</gene>
<dbReference type="Proteomes" id="UP001500767">
    <property type="component" value="Unassembled WGS sequence"/>
</dbReference>
<dbReference type="SUPFAM" id="SSF75420">
    <property type="entry name" value="YhbC-like, N-terminal domain"/>
    <property type="match status" value="1"/>
</dbReference>
<feature type="region of interest" description="Disordered" evidence="4">
    <location>
        <begin position="184"/>
        <end position="211"/>
    </location>
</feature>
<organism evidence="7 8">
    <name type="scientific">Microlunatus spumicola</name>
    <dbReference type="NCBI Taxonomy" id="81499"/>
    <lineage>
        <taxon>Bacteria</taxon>
        <taxon>Bacillati</taxon>
        <taxon>Actinomycetota</taxon>
        <taxon>Actinomycetes</taxon>
        <taxon>Propionibacteriales</taxon>
        <taxon>Propionibacteriaceae</taxon>
        <taxon>Microlunatus</taxon>
    </lineage>
</organism>
<keyword evidence="1 3" id="KW-0963">Cytoplasm</keyword>
<dbReference type="PANTHER" id="PTHR33867">
    <property type="entry name" value="RIBOSOME MATURATION FACTOR RIMP"/>
    <property type="match status" value="1"/>
</dbReference>
<reference evidence="8" key="1">
    <citation type="journal article" date="2019" name="Int. J. Syst. Evol. Microbiol.">
        <title>The Global Catalogue of Microorganisms (GCM) 10K type strain sequencing project: providing services to taxonomists for standard genome sequencing and annotation.</title>
        <authorList>
            <consortium name="The Broad Institute Genomics Platform"/>
            <consortium name="The Broad Institute Genome Sequencing Center for Infectious Disease"/>
            <person name="Wu L."/>
            <person name="Ma J."/>
        </authorList>
    </citation>
    <scope>NUCLEOTIDE SEQUENCE [LARGE SCALE GENOMIC DNA]</scope>
    <source>
        <strain evidence="8">JCM 16540</strain>
    </source>
</reference>
<dbReference type="InterPro" id="IPR028989">
    <property type="entry name" value="RimP_N"/>
</dbReference>
<evidence type="ECO:0000256" key="1">
    <source>
        <dbReference type="ARBA" id="ARBA00022490"/>
    </source>
</evidence>
<keyword evidence="8" id="KW-1185">Reference proteome</keyword>
<feature type="domain" description="Ribosome maturation factor RimP N-terminal" evidence="5">
    <location>
        <begin position="44"/>
        <end position="119"/>
    </location>
</feature>
<feature type="region of interest" description="Disordered" evidence="4">
    <location>
        <begin position="1"/>
        <end position="34"/>
    </location>
</feature>
<evidence type="ECO:0000256" key="3">
    <source>
        <dbReference type="HAMAP-Rule" id="MF_01077"/>
    </source>
</evidence>
<sequence length="211" mass="22905">MRPGRGAGDGTTTRRTRPRHDNCGTQPDEGRRDGMRDEAVEAVVNPVLAGFGLELDALEVVPAGKRRVVRIVVDGDGPKGRGPLLDDIASASRAVSDALDGSDAMGQAAYTLEVSSRGVGRPLTEPKHWRRNVTRLVRVDLVGGLQVTGRITEAGEDAVVLDVDGSPREVRYADLTKALVQVELNRRQDDDEDDEDDDVELDTDDEDEDDH</sequence>
<evidence type="ECO:0000256" key="4">
    <source>
        <dbReference type="SAM" id="MobiDB-lite"/>
    </source>
</evidence>
<accession>A0ABP6Y953</accession>
<comment type="similarity">
    <text evidence="3">Belongs to the RimP family.</text>
</comment>
<evidence type="ECO:0000259" key="6">
    <source>
        <dbReference type="Pfam" id="PF17384"/>
    </source>
</evidence>
<dbReference type="Pfam" id="PF17384">
    <property type="entry name" value="DUF150_C"/>
    <property type="match status" value="1"/>
</dbReference>
<comment type="function">
    <text evidence="3">Required for maturation of 30S ribosomal subunits.</text>
</comment>
<proteinExistence type="inferred from homology"/>
<dbReference type="InterPro" id="IPR035956">
    <property type="entry name" value="RimP_N_sf"/>
</dbReference>
<dbReference type="PANTHER" id="PTHR33867:SF1">
    <property type="entry name" value="RIBOSOME MATURATION FACTOR RIMP"/>
    <property type="match status" value="1"/>
</dbReference>
<protein>
    <recommendedName>
        <fullName evidence="3">Ribosome maturation factor RimP</fullName>
    </recommendedName>
</protein>
<dbReference type="HAMAP" id="MF_01077">
    <property type="entry name" value="RimP"/>
    <property type="match status" value="1"/>
</dbReference>
<dbReference type="InterPro" id="IPR003728">
    <property type="entry name" value="Ribosome_maturation_RimP"/>
</dbReference>
<dbReference type="Gene3D" id="3.30.300.70">
    <property type="entry name" value="RimP-like superfamily, N-terminal"/>
    <property type="match status" value="1"/>
</dbReference>
<feature type="domain" description="Ribosome maturation factor RimP C-terminal" evidence="6">
    <location>
        <begin position="123"/>
        <end position="183"/>
    </location>
</feature>
<evidence type="ECO:0000259" key="5">
    <source>
        <dbReference type="Pfam" id="PF02576"/>
    </source>
</evidence>
<evidence type="ECO:0000256" key="2">
    <source>
        <dbReference type="ARBA" id="ARBA00022517"/>
    </source>
</evidence>
<dbReference type="NCBIfam" id="NF000930">
    <property type="entry name" value="PRK00092.2-2"/>
    <property type="match status" value="1"/>
</dbReference>
<dbReference type="InterPro" id="IPR028998">
    <property type="entry name" value="RimP_C"/>
</dbReference>
<comment type="subcellular location">
    <subcellularLocation>
        <location evidence="3">Cytoplasm</location>
    </subcellularLocation>
</comment>
<evidence type="ECO:0000313" key="8">
    <source>
        <dbReference type="Proteomes" id="UP001500767"/>
    </source>
</evidence>
<keyword evidence="2 3" id="KW-0690">Ribosome biogenesis</keyword>
<dbReference type="Pfam" id="PF02576">
    <property type="entry name" value="RimP_N"/>
    <property type="match status" value="1"/>
</dbReference>
<dbReference type="CDD" id="cd01734">
    <property type="entry name" value="YlxS_C"/>
    <property type="match status" value="1"/>
</dbReference>
<feature type="compositionally biased region" description="Acidic residues" evidence="4">
    <location>
        <begin position="190"/>
        <end position="211"/>
    </location>
</feature>
<dbReference type="EMBL" id="BAAAYR010000007">
    <property type="protein sequence ID" value="GAA3579460.1"/>
    <property type="molecule type" value="Genomic_DNA"/>
</dbReference>